<dbReference type="InterPro" id="IPR016159">
    <property type="entry name" value="Cullin_repeat-like_dom_sf"/>
</dbReference>
<dbReference type="Proteomes" id="UP000187209">
    <property type="component" value="Unassembled WGS sequence"/>
</dbReference>
<evidence type="ECO:0000256" key="1">
    <source>
        <dbReference type="ARBA" id="ARBA00006019"/>
    </source>
</evidence>
<organism evidence="3 4">
    <name type="scientific">Stentor coeruleus</name>
    <dbReference type="NCBI Taxonomy" id="5963"/>
    <lineage>
        <taxon>Eukaryota</taxon>
        <taxon>Sar</taxon>
        <taxon>Alveolata</taxon>
        <taxon>Ciliophora</taxon>
        <taxon>Postciliodesmatophora</taxon>
        <taxon>Heterotrichea</taxon>
        <taxon>Heterotrichida</taxon>
        <taxon>Stentoridae</taxon>
        <taxon>Stentor</taxon>
    </lineage>
</organism>
<dbReference type="SUPFAM" id="SSF74788">
    <property type="entry name" value="Cullin repeat-like"/>
    <property type="match status" value="1"/>
</dbReference>
<name>A0A1R2BRF3_9CILI</name>
<dbReference type="Gene3D" id="1.20.1280.50">
    <property type="match status" value="1"/>
</dbReference>
<protein>
    <recommendedName>
        <fullName evidence="2">Cullin N-terminal domain-containing protein</fullName>
    </recommendedName>
</protein>
<dbReference type="SUPFAM" id="SSF81383">
    <property type="entry name" value="F-box domain"/>
    <property type="match status" value="1"/>
</dbReference>
<dbReference type="GO" id="GO:0031625">
    <property type="term" value="F:ubiquitin protein ligase binding"/>
    <property type="evidence" value="ECO:0007669"/>
    <property type="project" value="InterPro"/>
</dbReference>
<dbReference type="EMBL" id="MPUH01000474">
    <property type="protein sequence ID" value="OMJ79383.1"/>
    <property type="molecule type" value="Genomic_DNA"/>
</dbReference>
<evidence type="ECO:0000259" key="2">
    <source>
        <dbReference type="Pfam" id="PF00888"/>
    </source>
</evidence>
<evidence type="ECO:0000313" key="4">
    <source>
        <dbReference type="Proteomes" id="UP000187209"/>
    </source>
</evidence>
<feature type="domain" description="Cullin N-terminal" evidence="2">
    <location>
        <begin position="212"/>
        <end position="390"/>
    </location>
</feature>
<sequence>MNSSNTLCIIASFLDYRTLAVFSTINKLFHKISQSSELWKALVLIEYFGDYIFFGYFSLRDNYKGEYKRKFRQDIPNWKNMLKKRVISQRKWARLKGIGLPQGYCTELAKELYFALYLPDIPLPALTCESLSFLTIFQNLLAQVIYPPAFGFFSDPRAYLPDLSEECFNHSYQELLQPSSKEFLYSIRWHIPSVLISNPSQTLPLLIKIAKYIQIAIEIHCQTTYAVLSEVKNQIDFLSEYSRRWEAFSASMYMVEEKFAMITFSINSAYTSVQGHYPNCPEFSIYRLMGIFWRRIVLDPIRSEIHDIILKLFQTQRKRTGSTLIQSDITDNTNINDPEYLLIKAIQCLVDFGVHERSLPFIYHSKFVPKGFYEKIHNDIVEMTYEYYMSLKVHGYKNRKQVYKKDLELIKRVFLPCTWDKAVKIRAKVEIEDMEKRFLKEFSEFTMFDLPSHQMNELVCSPFGNMLIKNELGIESSQKVKSFIGYLICRNRIEEIIDYNEFVMYI</sequence>
<accession>A0A1R2BRF3</accession>
<comment type="similarity">
    <text evidence="1">Belongs to the cullin family.</text>
</comment>
<comment type="caution">
    <text evidence="3">The sequence shown here is derived from an EMBL/GenBank/DDBJ whole genome shotgun (WGS) entry which is preliminary data.</text>
</comment>
<dbReference type="AlphaFoldDB" id="A0A1R2BRF3"/>
<keyword evidence="4" id="KW-1185">Reference proteome</keyword>
<proteinExistence type="inferred from homology"/>
<gene>
    <name evidence="3" type="ORF">SteCoe_20631</name>
</gene>
<dbReference type="InterPro" id="IPR001373">
    <property type="entry name" value="Cullin_N"/>
</dbReference>
<evidence type="ECO:0000313" key="3">
    <source>
        <dbReference type="EMBL" id="OMJ79383.1"/>
    </source>
</evidence>
<dbReference type="GO" id="GO:0006511">
    <property type="term" value="P:ubiquitin-dependent protein catabolic process"/>
    <property type="evidence" value="ECO:0007669"/>
    <property type="project" value="InterPro"/>
</dbReference>
<reference evidence="3 4" key="1">
    <citation type="submission" date="2016-11" db="EMBL/GenBank/DDBJ databases">
        <title>The macronuclear genome of Stentor coeruleus: a giant cell with tiny introns.</title>
        <authorList>
            <person name="Slabodnick M."/>
            <person name="Ruby J.G."/>
            <person name="Reiff S.B."/>
            <person name="Swart E.C."/>
            <person name="Gosai S."/>
            <person name="Prabakaran S."/>
            <person name="Witkowska E."/>
            <person name="Larue G.E."/>
            <person name="Fisher S."/>
            <person name="Freeman R.M."/>
            <person name="Gunawardena J."/>
            <person name="Chu W."/>
            <person name="Stover N.A."/>
            <person name="Gregory B.D."/>
            <person name="Nowacki M."/>
            <person name="Derisi J."/>
            <person name="Roy S.W."/>
            <person name="Marshall W.F."/>
            <person name="Sood P."/>
        </authorList>
    </citation>
    <scope>NUCLEOTIDE SEQUENCE [LARGE SCALE GENOMIC DNA]</scope>
    <source>
        <strain evidence="3">WM001</strain>
    </source>
</reference>
<dbReference type="InterPro" id="IPR036047">
    <property type="entry name" value="F-box-like_dom_sf"/>
</dbReference>
<dbReference type="Pfam" id="PF00888">
    <property type="entry name" value="Cullin"/>
    <property type="match status" value="1"/>
</dbReference>